<reference evidence="1" key="1">
    <citation type="submission" date="2019-12" db="EMBL/GenBank/DDBJ databases">
        <title>Genome sequencing and annotation of Brassica cretica.</title>
        <authorList>
            <person name="Studholme D.J."/>
            <person name="Sarris P."/>
        </authorList>
    </citation>
    <scope>NUCLEOTIDE SEQUENCE</scope>
    <source>
        <strain evidence="1">PFS-109/04</strain>
        <tissue evidence="1">Leaf</tissue>
    </source>
</reference>
<dbReference type="Proteomes" id="UP000712600">
    <property type="component" value="Unassembled WGS sequence"/>
</dbReference>
<comment type="caution">
    <text evidence="1">The sequence shown here is derived from an EMBL/GenBank/DDBJ whole genome shotgun (WGS) entry which is preliminary data.</text>
</comment>
<proteinExistence type="predicted"/>
<name>A0A8S9PFC7_BRACR</name>
<accession>A0A8S9PFC7</accession>
<gene>
    <name evidence="1" type="ORF">F2Q69_00007091</name>
</gene>
<sequence length="124" mass="13813">MLIDAHVWHKACVNSIPFTLHGIANCPGSLFFFNVTLFVICSLASENILLMSSSVSLVSQKNIYNLCSSIDGHWWLSIDGGLLMSIDDGVRMSIDFYVDRTGWMWVFCCELLVSHDPHGIARCG</sequence>
<evidence type="ECO:0000313" key="1">
    <source>
        <dbReference type="EMBL" id="KAF3512112.1"/>
    </source>
</evidence>
<evidence type="ECO:0000313" key="2">
    <source>
        <dbReference type="Proteomes" id="UP000712600"/>
    </source>
</evidence>
<organism evidence="1 2">
    <name type="scientific">Brassica cretica</name>
    <name type="common">Mustard</name>
    <dbReference type="NCBI Taxonomy" id="69181"/>
    <lineage>
        <taxon>Eukaryota</taxon>
        <taxon>Viridiplantae</taxon>
        <taxon>Streptophyta</taxon>
        <taxon>Embryophyta</taxon>
        <taxon>Tracheophyta</taxon>
        <taxon>Spermatophyta</taxon>
        <taxon>Magnoliopsida</taxon>
        <taxon>eudicotyledons</taxon>
        <taxon>Gunneridae</taxon>
        <taxon>Pentapetalae</taxon>
        <taxon>rosids</taxon>
        <taxon>malvids</taxon>
        <taxon>Brassicales</taxon>
        <taxon>Brassicaceae</taxon>
        <taxon>Brassiceae</taxon>
        <taxon>Brassica</taxon>
    </lineage>
</organism>
<dbReference type="AlphaFoldDB" id="A0A8S9PFC7"/>
<dbReference type="EMBL" id="QGKX02001521">
    <property type="protein sequence ID" value="KAF3512112.1"/>
    <property type="molecule type" value="Genomic_DNA"/>
</dbReference>
<protein>
    <submittedName>
        <fullName evidence="1">Uncharacterized protein</fullName>
    </submittedName>
</protein>